<name>A0A426YTF9_ENSVE</name>
<evidence type="ECO:0000256" key="1">
    <source>
        <dbReference type="SAM" id="MobiDB-lite"/>
    </source>
</evidence>
<dbReference type="Proteomes" id="UP000287651">
    <property type="component" value="Unassembled WGS sequence"/>
</dbReference>
<protein>
    <submittedName>
        <fullName evidence="2">Uncharacterized protein</fullName>
    </submittedName>
</protein>
<reference evidence="2 3" key="1">
    <citation type="journal article" date="2014" name="Agronomy (Basel)">
        <title>A Draft Genome Sequence for Ensete ventricosum, the Drought-Tolerant Tree Against Hunger.</title>
        <authorList>
            <person name="Harrison J."/>
            <person name="Moore K.A."/>
            <person name="Paszkiewicz K."/>
            <person name="Jones T."/>
            <person name="Grant M."/>
            <person name="Ambacheew D."/>
            <person name="Muzemil S."/>
            <person name="Studholme D.J."/>
        </authorList>
    </citation>
    <scope>NUCLEOTIDE SEQUENCE [LARGE SCALE GENOMIC DNA]</scope>
</reference>
<dbReference type="AlphaFoldDB" id="A0A426YTF9"/>
<organism evidence="2 3">
    <name type="scientific">Ensete ventricosum</name>
    <name type="common">Abyssinian banana</name>
    <name type="synonym">Musa ensete</name>
    <dbReference type="NCBI Taxonomy" id="4639"/>
    <lineage>
        <taxon>Eukaryota</taxon>
        <taxon>Viridiplantae</taxon>
        <taxon>Streptophyta</taxon>
        <taxon>Embryophyta</taxon>
        <taxon>Tracheophyta</taxon>
        <taxon>Spermatophyta</taxon>
        <taxon>Magnoliopsida</taxon>
        <taxon>Liliopsida</taxon>
        <taxon>Zingiberales</taxon>
        <taxon>Musaceae</taxon>
        <taxon>Ensete</taxon>
    </lineage>
</organism>
<gene>
    <name evidence="2" type="ORF">B296_00048766</name>
</gene>
<evidence type="ECO:0000313" key="2">
    <source>
        <dbReference type="EMBL" id="RRT55007.1"/>
    </source>
</evidence>
<sequence>MDGTYWSVRLPVCGPPGTAKNRSSVVDFDRRGRLREKSIVGYRLREKSGRLREKKGRRRRKRKRRKKEEENKET</sequence>
<proteinExistence type="predicted"/>
<comment type="caution">
    <text evidence="2">The sequence shown here is derived from an EMBL/GenBank/DDBJ whole genome shotgun (WGS) entry which is preliminary data.</text>
</comment>
<evidence type="ECO:0000313" key="3">
    <source>
        <dbReference type="Proteomes" id="UP000287651"/>
    </source>
</evidence>
<feature type="region of interest" description="Disordered" evidence="1">
    <location>
        <begin position="39"/>
        <end position="74"/>
    </location>
</feature>
<dbReference type="EMBL" id="AMZH03010299">
    <property type="protein sequence ID" value="RRT55007.1"/>
    <property type="molecule type" value="Genomic_DNA"/>
</dbReference>
<feature type="compositionally biased region" description="Basic and acidic residues" evidence="1">
    <location>
        <begin position="39"/>
        <end position="51"/>
    </location>
</feature>
<accession>A0A426YTF9</accession>
<feature type="compositionally biased region" description="Basic residues" evidence="1">
    <location>
        <begin position="52"/>
        <end position="66"/>
    </location>
</feature>